<name>A0A9W6X2R8_9STRA</name>
<dbReference type="AlphaFoldDB" id="A0A9W6X2R8"/>
<dbReference type="Proteomes" id="UP001165121">
    <property type="component" value="Unassembled WGS sequence"/>
</dbReference>
<reference evidence="1" key="1">
    <citation type="submission" date="2023-04" db="EMBL/GenBank/DDBJ databases">
        <title>Phytophthora fragariaefolia NBRC 109709.</title>
        <authorList>
            <person name="Ichikawa N."/>
            <person name="Sato H."/>
            <person name="Tonouchi N."/>
        </authorList>
    </citation>
    <scope>NUCLEOTIDE SEQUENCE</scope>
    <source>
        <strain evidence="1">NBRC 109709</strain>
    </source>
</reference>
<evidence type="ECO:0000313" key="1">
    <source>
        <dbReference type="EMBL" id="GMF27815.1"/>
    </source>
</evidence>
<proteinExistence type="predicted"/>
<keyword evidence="2" id="KW-1185">Reference proteome</keyword>
<organism evidence="1 2">
    <name type="scientific">Phytophthora fragariaefolia</name>
    <dbReference type="NCBI Taxonomy" id="1490495"/>
    <lineage>
        <taxon>Eukaryota</taxon>
        <taxon>Sar</taxon>
        <taxon>Stramenopiles</taxon>
        <taxon>Oomycota</taxon>
        <taxon>Peronosporomycetes</taxon>
        <taxon>Peronosporales</taxon>
        <taxon>Peronosporaceae</taxon>
        <taxon>Phytophthora</taxon>
    </lineage>
</organism>
<protein>
    <submittedName>
        <fullName evidence="1">Unnamed protein product</fullName>
    </submittedName>
</protein>
<sequence length="117" mass="12692">MNFESRSLMMTFGNPWCLTTASKNTLAVSFASAVEYVGAYAAGLDGLSTATSIASNPSDTGKPVIKSIDTTSQHSFGTGIGISSPFFFWLLDFHRAQVSHVRTYSLTSRSIVDQQYH</sequence>
<evidence type="ECO:0000313" key="2">
    <source>
        <dbReference type="Proteomes" id="UP001165121"/>
    </source>
</evidence>
<accession>A0A9W6X2R8</accession>
<dbReference type="EMBL" id="BSXT01000449">
    <property type="protein sequence ID" value="GMF27815.1"/>
    <property type="molecule type" value="Genomic_DNA"/>
</dbReference>
<gene>
    <name evidence="1" type="ORF">Pfra01_000561200</name>
</gene>
<comment type="caution">
    <text evidence="1">The sequence shown here is derived from an EMBL/GenBank/DDBJ whole genome shotgun (WGS) entry which is preliminary data.</text>
</comment>